<reference evidence="3 4" key="1">
    <citation type="submission" date="2024-11" db="EMBL/GenBank/DDBJ databases">
        <title>A near-complete genome assembly of Cinchona calisaya.</title>
        <authorList>
            <person name="Lian D.C."/>
            <person name="Zhao X.W."/>
            <person name="Wei L."/>
        </authorList>
    </citation>
    <scope>NUCLEOTIDE SEQUENCE [LARGE SCALE GENOMIC DNA]</scope>
    <source>
        <tissue evidence="3">Nenye</tissue>
    </source>
</reference>
<keyword evidence="2" id="KW-1133">Transmembrane helix</keyword>
<proteinExistence type="predicted"/>
<name>A0ABD2XWC9_9GENT</name>
<dbReference type="PANTHER" id="PTHR34189">
    <property type="entry name" value="TRANSMEMBRANE PROTEIN"/>
    <property type="match status" value="1"/>
</dbReference>
<accession>A0ABD2XWC9</accession>
<evidence type="ECO:0008006" key="5">
    <source>
        <dbReference type="Google" id="ProtNLM"/>
    </source>
</evidence>
<comment type="caution">
    <text evidence="3">The sequence shown here is derived from an EMBL/GenBank/DDBJ whole genome shotgun (WGS) entry which is preliminary data.</text>
</comment>
<evidence type="ECO:0000313" key="3">
    <source>
        <dbReference type="EMBL" id="KAL3499709.1"/>
    </source>
</evidence>
<keyword evidence="2" id="KW-0472">Membrane</keyword>
<dbReference type="AlphaFoldDB" id="A0ABD2XWC9"/>
<sequence>MYRSSSTTRVSDEFFSNSSSSSSASAAASAGGAIMSSPNPKLPPTTTTSDLDHLPTYNPMSHVAKKEKYRFRSAENAVHLIPLLIVLCAIILWFFSSPALSAKAVPPCIFMLPTEVNGV</sequence>
<evidence type="ECO:0000256" key="1">
    <source>
        <dbReference type="SAM" id="MobiDB-lite"/>
    </source>
</evidence>
<dbReference type="EMBL" id="JBJUIK010000016">
    <property type="protein sequence ID" value="KAL3499709.1"/>
    <property type="molecule type" value="Genomic_DNA"/>
</dbReference>
<dbReference type="Proteomes" id="UP001630127">
    <property type="component" value="Unassembled WGS sequence"/>
</dbReference>
<organism evidence="3 4">
    <name type="scientific">Cinchona calisaya</name>
    <dbReference type="NCBI Taxonomy" id="153742"/>
    <lineage>
        <taxon>Eukaryota</taxon>
        <taxon>Viridiplantae</taxon>
        <taxon>Streptophyta</taxon>
        <taxon>Embryophyta</taxon>
        <taxon>Tracheophyta</taxon>
        <taxon>Spermatophyta</taxon>
        <taxon>Magnoliopsida</taxon>
        <taxon>eudicotyledons</taxon>
        <taxon>Gunneridae</taxon>
        <taxon>Pentapetalae</taxon>
        <taxon>asterids</taxon>
        <taxon>lamiids</taxon>
        <taxon>Gentianales</taxon>
        <taxon>Rubiaceae</taxon>
        <taxon>Cinchonoideae</taxon>
        <taxon>Cinchoneae</taxon>
        <taxon>Cinchona</taxon>
    </lineage>
</organism>
<feature type="compositionally biased region" description="Low complexity" evidence="1">
    <location>
        <begin position="16"/>
        <end position="37"/>
    </location>
</feature>
<dbReference type="PANTHER" id="PTHR34189:SF13">
    <property type="entry name" value="TRANSMEMBRANE PROTEIN"/>
    <property type="match status" value="1"/>
</dbReference>
<protein>
    <recommendedName>
        <fullName evidence="5">Transmembrane protein</fullName>
    </recommendedName>
</protein>
<gene>
    <name evidence="3" type="ORF">ACH5RR_038802</name>
</gene>
<feature type="transmembrane region" description="Helical" evidence="2">
    <location>
        <begin position="77"/>
        <end position="96"/>
    </location>
</feature>
<evidence type="ECO:0000313" key="4">
    <source>
        <dbReference type="Proteomes" id="UP001630127"/>
    </source>
</evidence>
<keyword evidence="2" id="KW-0812">Transmembrane</keyword>
<keyword evidence="4" id="KW-1185">Reference proteome</keyword>
<evidence type="ECO:0000256" key="2">
    <source>
        <dbReference type="SAM" id="Phobius"/>
    </source>
</evidence>
<feature type="region of interest" description="Disordered" evidence="1">
    <location>
        <begin position="1"/>
        <end position="58"/>
    </location>
</feature>